<proteinExistence type="predicted"/>
<dbReference type="RefSeq" id="WP_350342979.1">
    <property type="nucleotide sequence ID" value="NZ_CP158367.1"/>
</dbReference>
<protein>
    <submittedName>
        <fullName evidence="1">Uncharacterized protein</fullName>
    </submittedName>
</protein>
<dbReference type="AlphaFoldDB" id="A0AAU7VJU6"/>
<gene>
    <name evidence="1" type="ORF">PRVXT_002248</name>
</gene>
<accession>A0AAU7VJU6</accession>
<reference evidence="1" key="2">
    <citation type="submission" date="2024-06" db="EMBL/GenBank/DDBJ databases">
        <authorList>
            <person name="Petrova K.O."/>
            <person name="Toshchakov S.V."/>
            <person name="Boltjanskaja Y.V."/>
            <person name="Kevbrin V."/>
        </authorList>
    </citation>
    <scope>NUCLEOTIDE SEQUENCE</scope>
    <source>
        <strain evidence="1">Z-910T</strain>
    </source>
</reference>
<name>A0AAU7VJU6_9FIRM</name>
<evidence type="ECO:0000313" key="1">
    <source>
        <dbReference type="EMBL" id="XBX74221.1"/>
    </source>
</evidence>
<organism evidence="1">
    <name type="scientific">Proteinivorax tanatarense</name>
    <dbReference type="NCBI Taxonomy" id="1260629"/>
    <lineage>
        <taxon>Bacteria</taxon>
        <taxon>Bacillati</taxon>
        <taxon>Bacillota</taxon>
        <taxon>Clostridia</taxon>
        <taxon>Eubacteriales</taxon>
        <taxon>Proteinivoracaceae</taxon>
        <taxon>Proteinivorax</taxon>
    </lineage>
</organism>
<sequence length="61" mass="6301">MKLNINFTIETDEVTALSPVTEYDGGCQASCVGVACTGSCCSNTGPGPGDEFSVYSTTNEK</sequence>
<reference evidence="1" key="1">
    <citation type="journal article" date="2013" name="Extremophiles">
        <title>Proteinivorax tanatarense gen. nov., sp. nov., an anaerobic, haloalkaliphilic, proteolytic bacterium isolated from a decaying algal bloom, and proposal of Proteinivoraceae fam. nov.</title>
        <authorList>
            <person name="Kevbrin V."/>
            <person name="Boltyanskaya Y."/>
            <person name="Zhilina T."/>
            <person name="Kolganova T."/>
            <person name="Lavrentjeva E."/>
            <person name="Kuznetsov B."/>
        </authorList>
    </citation>
    <scope>NUCLEOTIDE SEQUENCE</scope>
    <source>
        <strain evidence="1">Z-910T</strain>
    </source>
</reference>
<dbReference type="EMBL" id="CP158367">
    <property type="protein sequence ID" value="XBX74221.1"/>
    <property type="molecule type" value="Genomic_DNA"/>
</dbReference>